<organism evidence="3 4">
    <name type="scientific">Mycolicibacterium fortuitum</name>
    <name type="common">Mycobacterium fortuitum</name>
    <dbReference type="NCBI Taxonomy" id="1766"/>
    <lineage>
        <taxon>Bacteria</taxon>
        <taxon>Bacillati</taxon>
        <taxon>Actinomycetota</taxon>
        <taxon>Actinomycetes</taxon>
        <taxon>Mycobacteriales</taxon>
        <taxon>Mycobacteriaceae</taxon>
        <taxon>Mycolicibacterium</taxon>
    </lineage>
</organism>
<feature type="compositionally biased region" description="Low complexity" evidence="1">
    <location>
        <begin position="14"/>
        <end position="26"/>
    </location>
</feature>
<evidence type="ECO:0000256" key="1">
    <source>
        <dbReference type="SAM" id="MobiDB-lite"/>
    </source>
</evidence>
<protein>
    <recommendedName>
        <fullName evidence="5">Pyrrolo-quinoline quinone</fullName>
    </recommendedName>
</protein>
<evidence type="ECO:0000256" key="2">
    <source>
        <dbReference type="SAM" id="Phobius"/>
    </source>
</evidence>
<feature type="region of interest" description="Disordered" evidence="1">
    <location>
        <begin position="111"/>
        <end position="134"/>
    </location>
</feature>
<evidence type="ECO:0000313" key="4">
    <source>
        <dbReference type="Proteomes" id="UP000187001"/>
    </source>
</evidence>
<dbReference type="Gene3D" id="2.130.10.10">
    <property type="entry name" value="YVTN repeat-like/Quinoprotein amine dehydrogenase"/>
    <property type="match status" value="1"/>
</dbReference>
<dbReference type="EMBL" id="MBER01000141">
    <property type="protein sequence ID" value="OMC37403.1"/>
    <property type="molecule type" value="Genomic_DNA"/>
</dbReference>
<evidence type="ECO:0008006" key="5">
    <source>
        <dbReference type="Google" id="ProtNLM"/>
    </source>
</evidence>
<dbReference type="SUPFAM" id="SSF50998">
    <property type="entry name" value="Quinoprotein alcohol dehydrogenase-like"/>
    <property type="match status" value="1"/>
</dbReference>
<dbReference type="AlphaFoldDB" id="A0ABD6QF10"/>
<proteinExistence type="predicted"/>
<sequence>MTYPPAGFPPPSGPYSTPDPFQQAGQPPVPPGPFGTEGWQPPVFQAGYGQTPPTPKPPRSNKRWLVITVVVAVVIAAAGTGTLLWWLNARGGESGTATASPLPTSVPPLGALRPPRDQLVPSLEKPLGKPRWTYRPEGSTHEILGGDAYTVVVGVEGTKADGSRSGGVLALDAGNGAPRWPKPVVPAGPIRIPGYTAAKCVISRAATTIGCFFGRGGNTSGDEPDLLVFLDTATGAEKGNIAVPATRWGRVREIYSAGDGFVVALNDEVVGYRSDGSEAWRTPYTNPDPIASQGHEGVSVYGDQAIVITVDGRVLDANSGRPILQGAKALGSAAFAAGFGLSDGDTFDFYDFAGTKTASVPSEGFTFIDGYGTGGYSLSVGLDRRASGSSGLYSPLVYNEATGHLRAFDPAAGGVLWTRQISQGDTPTAKTYTDAYGNGTTCFIILRKQQDTHMGIQMKVQKCETDSDNPVVDAPVPDNIPTSSFFAGSDGQRMLFDTGNENHDEVAAIDGTTGQEAWRKTNPNVWLPRWIGSGVYSASAKGMFRWF</sequence>
<feature type="region of interest" description="Disordered" evidence="1">
    <location>
        <begin position="1"/>
        <end position="60"/>
    </location>
</feature>
<feature type="transmembrane region" description="Helical" evidence="2">
    <location>
        <begin position="64"/>
        <end position="87"/>
    </location>
</feature>
<comment type="caution">
    <text evidence="3">The sequence shown here is derived from an EMBL/GenBank/DDBJ whole genome shotgun (WGS) entry which is preliminary data.</text>
</comment>
<evidence type="ECO:0000313" key="3">
    <source>
        <dbReference type="EMBL" id="OMC37403.1"/>
    </source>
</evidence>
<feature type="compositionally biased region" description="Pro residues" evidence="1">
    <location>
        <begin position="1"/>
        <end position="13"/>
    </location>
</feature>
<keyword evidence="2" id="KW-0472">Membrane</keyword>
<reference evidence="3 4" key="1">
    <citation type="submission" date="2016-07" db="EMBL/GenBank/DDBJ databases">
        <authorList>
            <person name="Sutton G."/>
            <person name="Brinkac L."/>
            <person name="Sanka R."/>
            <person name="Adams M."/>
            <person name="Lau E."/>
            <person name="Kumar A."/>
            <person name="Macaden R."/>
        </authorList>
    </citation>
    <scope>NUCLEOTIDE SEQUENCE [LARGE SCALE GENOMIC DNA]</scope>
    <source>
        <strain evidence="3 4">GA-0871</strain>
    </source>
</reference>
<dbReference type="InterPro" id="IPR011047">
    <property type="entry name" value="Quinoprotein_ADH-like_sf"/>
</dbReference>
<name>A0ABD6QF10_MYCFO</name>
<gene>
    <name evidence="3" type="ORF">A5742_09340</name>
</gene>
<dbReference type="Proteomes" id="UP000187001">
    <property type="component" value="Unassembled WGS sequence"/>
</dbReference>
<dbReference type="RefSeq" id="WP_076207236.1">
    <property type="nucleotide sequence ID" value="NZ_MBER01000141.1"/>
</dbReference>
<keyword evidence="2" id="KW-1133">Transmembrane helix</keyword>
<dbReference type="InterPro" id="IPR015943">
    <property type="entry name" value="WD40/YVTN_repeat-like_dom_sf"/>
</dbReference>
<keyword evidence="2" id="KW-0812">Transmembrane</keyword>
<accession>A0ABD6QF10</accession>